<dbReference type="RefSeq" id="WP_075664166.1">
    <property type="nucleotide sequence ID" value="NZ_CP009247.1"/>
</dbReference>
<protein>
    <submittedName>
        <fullName evidence="2">Uncharacterized protein</fullName>
    </submittedName>
</protein>
<dbReference type="STRING" id="1437875.CFRA_07840"/>
<dbReference type="Proteomes" id="UP000185434">
    <property type="component" value="Chromosome"/>
</dbReference>
<keyword evidence="1" id="KW-0812">Transmembrane</keyword>
<accession>A0A1L7CTK2</accession>
<keyword evidence="1" id="KW-0472">Membrane</keyword>
<evidence type="ECO:0000256" key="1">
    <source>
        <dbReference type="SAM" id="Phobius"/>
    </source>
</evidence>
<feature type="transmembrane region" description="Helical" evidence="1">
    <location>
        <begin position="21"/>
        <end position="40"/>
    </location>
</feature>
<reference evidence="2 3" key="1">
    <citation type="submission" date="2014-08" db="EMBL/GenBank/DDBJ databases">
        <title>Complete genome sequence of Corynebacterium frankenforstense ST18(T) (=DSM 45800(T)), isolated from raw cow milk.</title>
        <authorList>
            <person name="Ruckert C."/>
            <person name="Albersmeier A."/>
            <person name="Winkler A."/>
            <person name="Lipski A."/>
            <person name="Kalinowski J."/>
        </authorList>
    </citation>
    <scope>NUCLEOTIDE SEQUENCE [LARGE SCALE GENOMIC DNA]</scope>
    <source>
        <strain evidence="2 3">ST18</strain>
    </source>
</reference>
<dbReference type="EMBL" id="CP009247">
    <property type="protein sequence ID" value="APT89183.1"/>
    <property type="molecule type" value="Genomic_DNA"/>
</dbReference>
<gene>
    <name evidence="2" type="ORF">CFRA_07840</name>
</gene>
<name>A0A1L7CTK2_9CORY</name>
<dbReference type="AlphaFoldDB" id="A0A1L7CTK2"/>
<keyword evidence="1" id="KW-1133">Transmembrane helix</keyword>
<organism evidence="2 3">
    <name type="scientific">Corynebacterium frankenforstense DSM 45800</name>
    <dbReference type="NCBI Taxonomy" id="1437875"/>
    <lineage>
        <taxon>Bacteria</taxon>
        <taxon>Bacillati</taxon>
        <taxon>Actinomycetota</taxon>
        <taxon>Actinomycetes</taxon>
        <taxon>Mycobacteriales</taxon>
        <taxon>Corynebacteriaceae</taxon>
        <taxon>Corynebacterium</taxon>
    </lineage>
</organism>
<evidence type="ECO:0000313" key="3">
    <source>
        <dbReference type="Proteomes" id="UP000185434"/>
    </source>
</evidence>
<feature type="transmembrane region" description="Helical" evidence="1">
    <location>
        <begin position="46"/>
        <end position="64"/>
    </location>
</feature>
<dbReference type="KEGG" id="cfk:CFRA_07840"/>
<proteinExistence type="predicted"/>
<keyword evidence="3" id="KW-1185">Reference proteome</keyword>
<evidence type="ECO:0000313" key="2">
    <source>
        <dbReference type="EMBL" id="APT89183.1"/>
    </source>
</evidence>
<sequence>MSMQRYPRNPIEARKTAVRTYSRNAAVCVGGGVVGGIALGLLFTSWTWLIIGLVVAVVGGGYYWSRIRKIVNHKDQY</sequence>